<reference evidence="2 3" key="1">
    <citation type="submission" date="2018-06" db="EMBL/GenBank/DDBJ databases">
        <title>Genomic Encyclopedia of Type Strains, Phase IV (KMG-IV): sequencing the most valuable type-strain genomes for metagenomic binning, comparative biology and taxonomic classification.</title>
        <authorList>
            <person name="Goeker M."/>
        </authorList>
    </citation>
    <scope>NUCLEOTIDE SEQUENCE [LARGE SCALE GENOMIC DNA]</scope>
    <source>
        <strain evidence="2 3">DSM 25619</strain>
    </source>
</reference>
<dbReference type="SUPFAM" id="SSF54909">
    <property type="entry name" value="Dimeric alpha+beta barrel"/>
    <property type="match status" value="1"/>
</dbReference>
<keyword evidence="2" id="KW-0560">Oxidoreductase</keyword>
<dbReference type="EMBL" id="QNRH01000001">
    <property type="protein sequence ID" value="RBO98560.1"/>
    <property type="molecule type" value="Genomic_DNA"/>
</dbReference>
<sequence length="119" mass="13619">MIAVIFEVFPARGQKNTYLDIAASLKNELQQIDGFISVERFQSLTDPDKVLSLSFFRDEEAVKNWRSSFIHRSAQAAGRSGVFSDYRLRVADVTRDYGLHSRAQAPQDSRSFHHERELA</sequence>
<dbReference type="Pfam" id="PF03992">
    <property type="entry name" value="ABM"/>
    <property type="match status" value="1"/>
</dbReference>
<dbReference type="InterPro" id="IPR007138">
    <property type="entry name" value="ABM_dom"/>
</dbReference>
<evidence type="ECO:0000259" key="1">
    <source>
        <dbReference type="PROSITE" id="PS51725"/>
    </source>
</evidence>
<dbReference type="PANTHER" id="PTHR37811">
    <property type="entry name" value="BLL5343 PROTEIN"/>
    <property type="match status" value="1"/>
</dbReference>
<dbReference type="Proteomes" id="UP000252893">
    <property type="component" value="Unassembled WGS sequence"/>
</dbReference>
<protein>
    <submittedName>
        <fullName evidence="2">Heme-degrading monooxygenase HmoA</fullName>
    </submittedName>
</protein>
<dbReference type="PANTHER" id="PTHR37811:SF2">
    <property type="entry name" value="ABM DOMAIN-CONTAINING PROTEIN"/>
    <property type="match status" value="1"/>
</dbReference>
<feature type="domain" description="ABM" evidence="1">
    <location>
        <begin position="1"/>
        <end position="90"/>
    </location>
</feature>
<dbReference type="GO" id="GO:0004497">
    <property type="term" value="F:monooxygenase activity"/>
    <property type="evidence" value="ECO:0007669"/>
    <property type="project" value="UniProtKB-KW"/>
</dbReference>
<keyword evidence="2" id="KW-0503">Monooxygenase</keyword>
<organism evidence="2 3">
    <name type="scientific">Pseudochrobactrum asaccharolyticum</name>
    <dbReference type="NCBI Taxonomy" id="354351"/>
    <lineage>
        <taxon>Bacteria</taxon>
        <taxon>Pseudomonadati</taxon>
        <taxon>Pseudomonadota</taxon>
        <taxon>Alphaproteobacteria</taxon>
        <taxon>Hyphomicrobiales</taxon>
        <taxon>Brucellaceae</taxon>
        <taxon>Pseudochrobactrum</taxon>
    </lineage>
</organism>
<dbReference type="Gene3D" id="3.30.70.100">
    <property type="match status" value="1"/>
</dbReference>
<evidence type="ECO:0000313" key="3">
    <source>
        <dbReference type="Proteomes" id="UP000252893"/>
    </source>
</evidence>
<comment type="caution">
    <text evidence="2">The sequence shown here is derived from an EMBL/GenBank/DDBJ whole genome shotgun (WGS) entry which is preliminary data.</text>
</comment>
<dbReference type="AlphaFoldDB" id="A0A366E812"/>
<keyword evidence="3" id="KW-1185">Reference proteome</keyword>
<dbReference type="RefSeq" id="WP_113942521.1">
    <property type="nucleotide sequence ID" value="NZ_JBHEEG010000003.1"/>
</dbReference>
<evidence type="ECO:0000313" key="2">
    <source>
        <dbReference type="EMBL" id="RBO98560.1"/>
    </source>
</evidence>
<dbReference type="InterPro" id="IPR052936">
    <property type="entry name" value="Jasmonate_Hydroxylase-like"/>
</dbReference>
<proteinExistence type="predicted"/>
<accession>A0A366E812</accession>
<name>A0A366E812_9HYPH</name>
<dbReference type="PROSITE" id="PS51725">
    <property type="entry name" value="ABM"/>
    <property type="match status" value="1"/>
</dbReference>
<dbReference type="InterPro" id="IPR011008">
    <property type="entry name" value="Dimeric_a/b-barrel"/>
</dbReference>
<dbReference type="OrthoDB" id="9797060at2"/>
<gene>
    <name evidence="2" type="ORF">DFR47_101159</name>
</gene>